<feature type="signal peptide" evidence="4">
    <location>
        <begin position="1"/>
        <end position="24"/>
    </location>
</feature>
<reference evidence="7" key="1">
    <citation type="journal article" date="2019" name="Int. J. Syst. Evol. Microbiol.">
        <title>The Global Catalogue of Microorganisms (GCM) 10K type strain sequencing project: providing services to taxonomists for standard genome sequencing and annotation.</title>
        <authorList>
            <consortium name="The Broad Institute Genomics Platform"/>
            <consortium name="The Broad Institute Genome Sequencing Center for Infectious Disease"/>
            <person name="Wu L."/>
            <person name="Ma J."/>
        </authorList>
    </citation>
    <scope>NUCLEOTIDE SEQUENCE [LARGE SCALE GENOMIC DNA]</scope>
    <source>
        <strain evidence="7">CECT 8472</strain>
    </source>
</reference>
<feature type="domain" description="SAF" evidence="5">
    <location>
        <begin position="195"/>
        <end position="257"/>
    </location>
</feature>
<proteinExistence type="predicted"/>
<accession>A0ABV8UK55</accession>
<comment type="caution">
    <text evidence="6">The sequence shown here is derived from an EMBL/GenBank/DDBJ whole genome shotgun (WGS) entry which is preliminary data.</text>
</comment>
<dbReference type="InterPro" id="IPR039246">
    <property type="entry name" value="Flagellar_FlgA"/>
</dbReference>
<dbReference type="Proteomes" id="UP001595799">
    <property type="component" value="Unassembled WGS sequence"/>
</dbReference>
<evidence type="ECO:0000256" key="2">
    <source>
        <dbReference type="ARBA" id="ARBA00022729"/>
    </source>
</evidence>
<protein>
    <submittedName>
        <fullName evidence="6">Flagellar basal body P-ring formation chaperone FlgA</fullName>
    </submittedName>
</protein>
<evidence type="ECO:0000256" key="3">
    <source>
        <dbReference type="ARBA" id="ARBA00022764"/>
    </source>
</evidence>
<dbReference type="PANTHER" id="PTHR36307">
    <property type="entry name" value="FLAGELLA BASAL BODY P-RING FORMATION PROTEIN FLGA"/>
    <property type="match status" value="1"/>
</dbReference>
<dbReference type="Gene3D" id="2.30.30.760">
    <property type="match status" value="1"/>
</dbReference>
<dbReference type="EMBL" id="JBHSCW010000003">
    <property type="protein sequence ID" value="MFC4351147.1"/>
    <property type="molecule type" value="Genomic_DNA"/>
</dbReference>
<dbReference type="RefSeq" id="WP_382421487.1">
    <property type="nucleotide sequence ID" value="NZ_JBHSCW010000003.1"/>
</dbReference>
<organism evidence="6 7">
    <name type="scientific">Fodinicurvata halophila</name>
    <dbReference type="NCBI Taxonomy" id="1419723"/>
    <lineage>
        <taxon>Bacteria</taxon>
        <taxon>Pseudomonadati</taxon>
        <taxon>Pseudomonadota</taxon>
        <taxon>Alphaproteobacteria</taxon>
        <taxon>Rhodospirillales</taxon>
        <taxon>Rhodovibrionaceae</taxon>
        <taxon>Fodinicurvata</taxon>
    </lineage>
</organism>
<dbReference type="Pfam" id="PF13144">
    <property type="entry name" value="ChapFlgA"/>
    <property type="match status" value="1"/>
</dbReference>
<feature type="chain" id="PRO_5046831390" evidence="4">
    <location>
        <begin position="25"/>
        <end position="327"/>
    </location>
</feature>
<evidence type="ECO:0000259" key="5">
    <source>
        <dbReference type="SMART" id="SM00858"/>
    </source>
</evidence>
<evidence type="ECO:0000256" key="4">
    <source>
        <dbReference type="SAM" id="SignalP"/>
    </source>
</evidence>
<keyword evidence="6" id="KW-0969">Cilium</keyword>
<dbReference type="InterPro" id="IPR017585">
    <property type="entry name" value="SAF_FlgA"/>
</dbReference>
<keyword evidence="2 4" id="KW-0732">Signal</keyword>
<evidence type="ECO:0000313" key="7">
    <source>
        <dbReference type="Proteomes" id="UP001595799"/>
    </source>
</evidence>
<dbReference type="InterPro" id="IPR013974">
    <property type="entry name" value="SAF"/>
</dbReference>
<keyword evidence="6" id="KW-0282">Flagellum</keyword>
<dbReference type="NCBIfam" id="TIGR03170">
    <property type="entry name" value="flgA_cterm"/>
    <property type="match status" value="1"/>
</dbReference>
<evidence type="ECO:0000256" key="1">
    <source>
        <dbReference type="ARBA" id="ARBA00004418"/>
    </source>
</evidence>
<comment type="subcellular location">
    <subcellularLocation>
        <location evidence="1">Periplasm</location>
    </subcellularLocation>
</comment>
<dbReference type="CDD" id="cd11614">
    <property type="entry name" value="SAF_CpaB_FlgA_like"/>
    <property type="match status" value="1"/>
</dbReference>
<evidence type="ECO:0000313" key="6">
    <source>
        <dbReference type="EMBL" id="MFC4351147.1"/>
    </source>
</evidence>
<name>A0ABV8UK55_9PROT</name>
<keyword evidence="7" id="KW-1185">Reference proteome</keyword>
<dbReference type="SMART" id="SM00858">
    <property type="entry name" value="SAF"/>
    <property type="match status" value="1"/>
</dbReference>
<sequence length="327" mass="36119">MMKNSLLTSLLTAGFLSIAVPQFAAAETEPDVEEMISLNRSIVVEEEFVRLGDIFSGLEDQADTPIGRAPAAGTTVQLEARWLATLARNYGIDWAPRSRLEYAEVERSSIRLERGELLDMIEQAFRVRGEDMDLDISLEDPQETLHVPRVDNAEAGIVGLERNEESNRFRARLVYPDNGSPLVRVELSGRAYELVDVPTLNRRISPSDVIREADISWESERADRLHAEAVTDPVQMIGKSPRRTVRAGTSLRASDLKEPVLVTKNSSVTIRYRNSNLHLTVSGRALEEGTDGAVIRVMNAKSNQIIEAVVEDTGLVSVGGHSTAMLN</sequence>
<dbReference type="Gene3D" id="3.90.1210.10">
    <property type="entry name" value="Antifreeze-like/N-acetylneuraminic acid synthase C-terminal domain"/>
    <property type="match status" value="1"/>
</dbReference>
<keyword evidence="3" id="KW-0574">Periplasm</keyword>
<dbReference type="PANTHER" id="PTHR36307:SF1">
    <property type="entry name" value="FLAGELLA BASAL BODY P-RING FORMATION PROTEIN FLGA"/>
    <property type="match status" value="1"/>
</dbReference>
<gene>
    <name evidence="6" type="primary">flgA</name>
    <name evidence="6" type="ORF">ACFOW6_06270</name>
</gene>
<keyword evidence="6" id="KW-0966">Cell projection</keyword>